<organism evidence="6">
    <name type="scientific">Anopheles coluzzii</name>
    <name type="common">African malaria mosquito</name>
    <dbReference type="NCBI Taxonomy" id="1518534"/>
    <lineage>
        <taxon>Eukaryota</taxon>
        <taxon>Metazoa</taxon>
        <taxon>Ecdysozoa</taxon>
        <taxon>Arthropoda</taxon>
        <taxon>Hexapoda</taxon>
        <taxon>Insecta</taxon>
        <taxon>Pterygota</taxon>
        <taxon>Neoptera</taxon>
        <taxon>Endopterygota</taxon>
        <taxon>Diptera</taxon>
        <taxon>Nematocera</taxon>
        <taxon>Culicoidea</taxon>
        <taxon>Culicidae</taxon>
        <taxon>Anophelinae</taxon>
        <taxon>Anopheles</taxon>
    </lineage>
</organism>
<sequence>MEAKNIQLSDEDFPVNNAQPPDYAPKSATQPGTAGYVNGGSAGGGGPAAGKVTSRVSASGRASASGGTDQRRPGSIHGGVGHSRSAGNLVRRLATSKSTLELNKLPLNETFAFKKPISRGSSPIRHQHAHAPPYHGSGSSSSKIQRSESSALITTNAAASLRNGGATNGGGGPARSQHNANVKVQILTKPVRSKTSLDIRHHAGRTTAAAGGAEAPSGPASGLYGPQRGGGGGAMHGAGGGIDALMMDYGSASGNVNALMLDQATASATILRYGGGHESSSMEYEIQVLRNEHDTTLQALCNRTALLSAIRNYTKSGDVTGALKVAVRMNDQHILVDVLGAILEKTHCTRACDTLRVILSTFLPVIRENTDPWGACTIGVDVSREERQSKCLECKNWLLRIRCLPENPKMGSNLQQLQNMIVDI</sequence>
<dbReference type="Pfam" id="PF13925">
    <property type="entry name" value="Katanin_con80"/>
    <property type="match status" value="1"/>
</dbReference>
<dbReference type="GO" id="GO:0007019">
    <property type="term" value="P:microtubule depolymerization"/>
    <property type="evidence" value="ECO:0007669"/>
    <property type="project" value="TreeGrafter"/>
</dbReference>
<dbReference type="PANTHER" id="PTHR19845">
    <property type="entry name" value="KATANIN P80 SUBUNIT"/>
    <property type="match status" value="1"/>
</dbReference>
<dbReference type="InterPro" id="IPR028021">
    <property type="entry name" value="Katanin_C-terminal"/>
</dbReference>
<feature type="region of interest" description="Disordered" evidence="4">
    <location>
        <begin position="118"/>
        <end position="151"/>
    </location>
</feature>
<name>A0A8W7Q110_ANOCL</name>
<keyword evidence="3" id="KW-0206">Cytoskeleton</keyword>
<evidence type="ECO:0000256" key="4">
    <source>
        <dbReference type="SAM" id="MobiDB-lite"/>
    </source>
</evidence>
<comment type="subcellular location">
    <subcellularLocation>
        <location evidence="1">Cytoplasm</location>
        <location evidence="1">Cytoskeleton</location>
    </subcellularLocation>
</comment>
<evidence type="ECO:0000256" key="1">
    <source>
        <dbReference type="ARBA" id="ARBA00004245"/>
    </source>
</evidence>
<dbReference type="EnsemblMetazoa" id="ACOM040321-RA">
    <property type="protein sequence ID" value="ACOM040321-PA.1"/>
    <property type="gene ID" value="ACOM040321"/>
</dbReference>
<proteinExistence type="predicted"/>
<evidence type="ECO:0000256" key="3">
    <source>
        <dbReference type="ARBA" id="ARBA00023212"/>
    </source>
</evidence>
<evidence type="ECO:0000259" key="5">
    <source>
        <dbReference type="Pfam" id="PF13925"/>
    </source>
</evidence>
<dbReference type="AlphaFoldDB" id="A0A8W7Q110"/>
<dbReference type="Proteomes" id="UP000075882">
    <property type="component" value="Unassembled WGS sequence"/>
</dbReference>
<feature type="region of interest" description="Disordered" evidence="4">
    <location>
        <begin position="1"/>
        <end position="88"/>
    </location>
</feature>
<dbReference type="GO" id="GO:0008017">
    <property type="term" value="F:microtubule binding"/>
    <property type="evidence" value="ECO:0007669"/>
    <property type="project" value="InterPro"/>
</dbReference>
<feature type="region of interest" description="Disordered" evidence="4">
    <location>
        <begin position="161"/>
        <end position="180"/>
    </location>
</feature>
<dbReference type="VEuPathDB" id="VectorBase:ACON2_043327"/>
<keyword evidence="2" id="KW-0963">Cytoplasm</keyword>
<reference evidence="6" key="1">
    <citation type="submission" date="2022-08" db="UniProtKB">
        <authorList>
            <consortium name="EnsemblMetazoa"/>
        </authorList>
    </citation>
    <scope>IDENTIFICATION</scope>
</reference>
<accession>A0A8W7Q110</accession>
<dbReference type="GO" id="GO:0008352">
    <property type="term" value="C:katanin complex"/>
    <property type="evidence" value="ECO:0007669"/>
    <property type="project" value="TreeGrafter"/>
</dbReference>
<evidence type="ECO:0000256" key="2">
    <source>
        <dbReference type="ARBA" id="ARBA00022490"/>
    </source>
</evidence>
<protein>
    <recommendedName>
        <fullName evidence="5">Katanin p80 subunit C-terminal domain-containing protein</fullName>
    </recommendedName>
</protein>
<dbReference type="PANTHER" id="PTHR19845:SF0">
    <property type="entry name" value="KATANIN P80 WD40 REPEAT-CONTAINING SUBUNIT B1"/>
    <property type="match status" value="1"/>
</dbReference>
<feature type="compositionally biased region" description="Low complexity" evidence="4">
    <location>
        <begin position="137"/>
        <end position="150"/>
    </location>
</feature>
<feature type="compositionally biased region" description="Low complexity" evidence="4">
    <location>
        <begin position="49"/>
        <end position="68"/>
    </location>
</feature>
<feature type="compositionally biased region" description="Gly residues" evidence="4">
    <location>
        <begin position="37"/>
        <end position="48"/>
    </location>
</feature>
<feature type="domain" description="Katanin p80 subunit C-terminal" evidence="5">
    <location>
        <begin position="292"/>
        <end position="348"/>
    </location>
</feature>
<evidence type="ECO:0000313" key="6">
    <source>
        <dbReference type="EnsemblMetazoa" id="ACOM040321-PA.1"/>
    </source>
</evidence>